<protein>
    <recommendedName>
        <fullName evidence="6">Class I SAM-dependent methyltransferase</fullName>
    </recommendedName>
</protein>
<dbReference type="OrthoDB" id="9816424at2"/>
<comment type="caution">
    <text evidence="3">The sequence shown here is derived from an EMBL/GenBank/DDBJ whole genome shotgun (WGS) entry which is preliminary data.</text>
</comment>
<feature type="coiled-coil region" evidence="1">
    <location>
        <begin position="317"/>
        <end position="373"/>
    </location>
</feature>
<keyword evidence="1" id="KW-0175">Coiled coil</keyword>
<keyword evidence="4" id="KW-1185">Reference proteome</keyword>
<reference evidence="3 4" key="1">
    <citation type="submission" date="2018-06" db="EMBL/GenBank/DDBJ databases">
        <title>Draft genome sequence of Modestobacter versicolor CP153-2.</title>
        <authorList>
            <person name="Gundlapally S.R."/>
        </authorList>
    </citation>
    <scope>NUCLEOTIDE SEQUENCE [LARGE SCALE GENOMIC DNA]</scope>
    <source>
        <strain evidence="3 4">CP153-2</strain>
    </source>
</reference>
<evidence type="ECO:0000313" key="4">
    <source>
        <dbReference type="Proteomes" id="UP000247602"/>
    </source>
</evidence>
<dbReference type="SUPFAM" id="SSF53335">
    <property type="entry name" value="S-adenosyl-L-methionine-dependent methyltransferases"/>
    <property type="match status" value="1"/>
</dbReference>
<dbReference type="EMBL" id="QKNV01000010">
    <property type="protein sequence ID" value="PZA23203.1"/>
    <property type="molecule type" value="Genomic_DNA"/>
</dbReference>
<evidence type="ECO:0008006" key="6">
    <source>
        <dbReference type="Google" id="ProtNLM"/>
    </source>
</evidence>
<evidence type="ECO:0000313" key="5">
    <source>
        <dbReference type="Proteomes" id="UP000580718"/>
    </source>
</evidence>
<dbReference type="EMBL" id="JACIBU010000001">
    <property type="protein sequence ID" value="MBB3678237.1"/>
    <property type="molecule type" value="Genomic_DNA"/>
</dbReference>
<evidence type="ECO:0000313" key="3">
    <source>
        <dbReference type="EMBL" id="PZA23203.1"/>
    </source>
</evidence>
<evidence type="ECO:0000256" key="1">
    <source>
        <dbReference type="SAM" id="Coils"/>
    </source>
</evidence>
<sequence>MINEGTLKAILLALAEKSHDDVERAITDSDALDDADRTLIRTALDTADTAAGMARALGDAIRDAGEIDYLSNECYRAAFYLGDGLPDVQGDPLFGFFSTKRTGRVLDKWIHYFPVYSEHFERFRGREVRILEIGVYRGGSLDMWRWYFGPQATIVGVDIDERAREVSSPDHVVEIGDQTDPEFLRSLSEKYGPFDIVIDDGGHEMQQQIVTAETMFPLLADGGILLTEDCHTSYWEAYQGGTGRPGTFIEWCKTKVDDVNGYHRPGPIDRVWTDMVASLAFYDSIVVVKKKQRFAPFAEQVGHAEFLLLPRFSAQHLTELTARRDAAVAQRDQLRVEQAEERKTFEAEKARLETELRELRAEVEAEAEAAREVVPDAAQVVRDLRRVAATRLTGLRRGSTD</sequence>
<dbReference type="Gene3D" id="3.40.50.150">
    <property type="entry name" value="Vaccinia Virus protein VP39"/>
    <property type="match status" value="1"/>
</dbReference>
<accession>A0A323VGQ5</accession>
<dbReference type="RefSeq" id="WP_110550520.1">
    <property type="nucleotide sequence ID" value="NZ_JACIBU010000001.1"/>
</dbReference>
<evidence type="ECO:0000313" key="2">
    <source>
        <dbReference type="EMBL" id="MBB3678237.1"/>
    </source>
</evidence>
<reference evidence="2 5" key="2">
    <citation type="submission" date="2020-08" db="EMBL/GenBank/DDBJ databases">
        <title>Sequencing the genomes of 1000 actinobacteria strains.</title>
        <authorList>
            <person name="Klenk H.-P."/>
        </authorList>
    </citation>
    <scope>NUCLEOTIDE SEQUENCE [LARGE SCALE GENOMIC DNA]</scope>
    <source>
        <strain evidence="2 5">DSM 16678</strain>
    </source>
</reference>
<organism evidence="3 4">
    <name type="scientific">Modestobacter versicolor</name>
    <dbReference type="NCBI Taxonomy" id="429133"/>
    <lineage>
        <taxon>Bacteria</taxon>
        <taxon>Bacillati</taxon>
        <taxon>Actinomycetota</taxon>
        <taxon>Actinomycetes</taxon>
        <taxon>Geodermatophilales</taxon>
        <taxon>Geodermatophilaceae</taxon>
        <taxon>Modestobacter</taxon>
    </lineage>
</organism>
<dbReference type="Pfam" id="PF13578">
    <property type="entry name" value="Methyltransf_24"/>
    <property type="match status" value="1"/>
</dbReference>
<gene>
    <name evidence="3" type="ORF">DMO24_01185</name>
    <name evidence="2" type="ORF">FHX36_003972</name>
</gene>
<dbReference type="Proteomes" id="UP000580718">
    <property type="component" value="Unassembled WGS sequence"/>
</dbReference>
<dbReference type="InterPro" id="IPR029063">
    <property type="entry name" value="SAM-dependent_MTases_sf"/>
</dbReference>
<dbReference type="AlphaFoldDB" id="A0A323VGQ5"/>
<proteinExistence type="predicted"/>
<dbReference type="Proteomes" id="UP000247602">
    <property type="component" value="Unassembled WGS sequence"/>
</dbReference>
<name>A0A323VGQ5_9ACTN</name>